<proteinExistence type="predicted"/>
<accession>A0A0F4QWS5</accession>
<evidence type="ECO:0000313" key="6">
    <source>
        <dbReference type="Proteomes" id="UP000306719"/>
    </source>
</evidence>
<dbReference type="RefSeq" id="WP_046003563.1">
    <property type="nucleotide sequence ID" value="NZ_JXYA01000006.1"/>
</dbReference>
<feature type="region of interest" description="Disordered" evidence="1">
    <location>
        <begin position="32"/>
        <end position="60"/>
    </location>
</feature>
<reference evidence="4" key="4">
    <citation type="submission" date="2019-09" db="EMBL/GenBank/DDBJ databases">
        <title>Co-occurence of chitin degradation, pigmentation and bioactivity in marine Pseudoalteromonas.</title>
        <authorList>
            <person name="Sonnenschein E.C."/>
            <person name="Bech P.K."/>
        </authorList>
    </citation>
    <scope>NUCLEOTIDE SEQUENCE</scope>
    <source>
        <strain evidence="4">S2599</strain>
    </source>
</reference>
<evidence type="ECO:0000313" key="5">
    <source>
        <dbReference type="Proteomes" id="UP000033452"/>
    </source>
</evidence>
<sequence>MASKRSQSHEHLRGDIKDNALKALVTSPLFRSKVEKSKKGKGSYRRKDKHQGREPYLMAA</sequence>
<evidence type="ECO:0000313" key="7">
    <source>
        <dbReference type="Proteomes" id="UP000310249"/>
    </source>
</evidence>
<dbReference type="Pfam" id="PF03889">
    <property type="entry name" value="ArfA"/>
    <property type="match status" value="1"/>
</dbReference>
<dbReference type="PATRIC" id="fig|43658.5.peg.714"/>
<dbReference type="InterPro" id="IPR005589">
    <property type="entry name" value="ArfA"/>
</dbReference>
<gene>
    <name evidence="4" type="ORF">CWB98_10565</name>
    <name evidence="3" type="ORF">CWB99_01265</name>
    <name evidence="2" type="ORF">TW77_03415</name>
</gene>
<dbReference type="GO" id="GO:0072344">
    <property type="term" value="P:rescue of stalled ribosome"/>
    <property type="evidence" value="ECO:0007669"/>
    <property type="project" value="InterPro"/>
</dbReference>
<protein>
    <submittedName>
        <fullName evidence="3">Ribosome alternative rescue factor ArfA</fullName>
    </submittedName>
</protein>
<organism evidence="2 5">
    <name type="scientific">Pseudoalteromonas rubra</name>
    <dbReference type="NCBI Taxonomy" id="43658"/>
    <lineage>
        <taxon>Bacteria</taxon>
        <taxon>Pseudomonadati</taxon>
        <taxon>Pseudomonadota</taxon>
        <taxon>Gammaproteobacteria</taxon>
        <taxon>Alteromonadales</taxon>
        <taxon>Pseudoalteromonadaceae</taxon>
        <taxon>Pseudoalteromonas</taxon>
    </lineage>
</organism>
<reference evidence="6 7" key="2">
    <citation type="submission" date="2018-01" db="EMBL/GenBank/DDBJ databases">
        <authorList>
            <person name="Paulsen S."/>
            <person name="Gram L.K."/>
        </authorList>
    </citation>
    <scope>NUCLEOTIDE SEQUENCE [LARGE SCALE GENOMIC DNA]</scope>
    <source>
        <strain evidence="4 6">S2599</strain>
        <strain evidence="3 7">S2676</strain>
    </source>
</reference>
<evidence type="ECO:0000256" key="1">
    <source>
        <dbReference type="SAM" id="MobiDB-lite"/>
    </source>
</evidence>
<dbReference type="EMBL" id="PNCI01000002">
    <property type="protein sequence ID" value="TMP32753.1"/>
    <property type="molecule type" value="Genomic_DNA"/>
</dbReference>
<dbReference type="Proteomes" id="UP000310249">
    <property type="component" value="Unassembled WGS sequence"/>
</dbReference>
<evidence type="ECO:0000313" key="3">
    <source>
        <dbReference type="EMBL" id="TMP32753.1"/>
    </source>
</evidence>
<name>A0A0F4QWS5_9GAMM</name>
<evidence type="ECO:0000313" key="4">
    <source>
        <dbReference type="EMBL" id="TMP37610.1"/>
    </source>
</evidence>
<keyword evidence="5" id="KW-1185">Reference proteome</keyword>
<dbReference type="EMBL" id="JXYA01000006">
    <property type="protein sequence ID" value="KJZ12128.1"/>
    <property type="molecule type" value="Genomic_DNA"/>
</dbReference>
<reference evidence="6 7" key="3">
    <citation type="submission" date="2019-06" db="EMBL/GenBank/DDBJ databases">
        <title>Co-occurence of chitin degradation, pigmentation and bioactivity in marine Pseudoalteromonas.</title>
        <authorList>
            <person name="Sonnenschein E.C."/>
            <person name="Bech P.K."/>
        </authorList>
    </citation>
    <scope>NUCLEOTIDE SEQUENCE [LARGE SCALE GENOMIC DNA]</scope>
    <source>
        <strain evidence="6">S2599</strain>
        <strain evidence="3 7">S2676</strain>
    </source>
</reference>
<comment type="caution">
    <text evidence="2">The sequence shown here is derived from an EMBL/GenBank/DDBJ whole genome shotgun (WGS) entry which is preliminary data.</text>
</comment>
<evidence type="ECO:0000313" key="2">
    <source>
        <dbReference type="EMBL" id="KJZ12128.1"/>
    </source>
</evidence>
<reference evidence="2 5" key="1">
    <citation type="journal article" date="2015" name="BMC Genomics">
        <title>Genome mining reveals unlocked bioactive potential of marine Gram-negative bacteria.</title>
        <authorList>
            <person name="Machado H."/>
            <person name="Sonnenschein E.C."/>
            <person name="Melchiorsen J."/>
            <person name="Gram L."/>
        </authorList>
    </citation>
    <scope>NUCLEOTIDE SEQUENCE [LARGE SCALE GENOMIC DNA]</scope>
    <source>
        <strain evidence="2 5">S2471</strain>
    </source>
</reference>
<dbReference type="Proteomes" id="UP000306719">
    <property type="component" value="Unassembled WGS sequence"/>
</dbReference>
<feature type="compositionally biased region" description="Basic residues" evidence="1">
    <location>
        <begin position="38"/>
        <end position="50"/>
    </location>
</feature>
<dbReference type="AlphaFoldDB" id="A0A0F4QWS5"/>
<dbReference type="OrthoDB" id="8603552at2"/>
<dbReference type="Proteomes" id="UP000033452">
    <property type="component" value="Unassembled WGS sequence"/>
</dbReference>
<dbReference type="EMBL" id="PNCJ01000014">
    <property type="protein sequence ID" value="TMP37610.1"/>
    <property type="molecule type" value="Genomic_DNA"/>
</dbReference>